<dbReference type="Gene3D" id="1.20.1290.10">
    <property type="entry name" value="AhpD-like"/>
    <property type="match status" value="1"/>
</dbReference>
<sequence length="195" mass="21342">MPRFSKHTVAPRVAPVEPPHDPETAAALEALGPPIALFRVLARRPERAHGVHGWGRYYLSRRTALSLRHRELVIDRTTVRCGAEYEWGVHIAVFAGKAGLGDEQIRSLVAGGPDDGCWTDPADRAVLRAVDALCTANDLSDDEWRELAGAVGDEAAVDLLLLCGWYHAISFAARALRLRPEPGTPAFADYRDSSR</sequence>
<evidence type="ECO:0000256" key="1">
    <source>
        <dbReference type="SAM" id="MobiDB-lite"/>
    </source>
</evidence>
<reference evidence="3 4" key="1">
    <citation type="submission" date="2019-09" db="EMBL/GenBank/DDBJ databases">
        <title>Actinomadura physcomitrii sp. nov., a novel actinomycete isolated from moss [Physcomitrium sphaericum (Ludw) Fuernr].</title>
        <authorList>
            <person name="Liu C."/>
            <person name="Zhuang X."/>
        </authorList>
    </citation>
    <scope>NUCLEOTIDE SEQUENCE [LARGE SCALE GENOMIC DNA]</scope>
    <source>
        <strain evidence="3 4">CYP1-1B</strain>
    </source>
</reference>
<dbReference type="InterPro" id="IPR029032">
    <property type="entry name" value="AhpD-like"/>
</dbReference>
<dbReference type="InterPro" id="IPR003779">
    <property type="entry name" value="CMD-like"/>
</dbReference>
<dbReference type="Pfam" id="PF02627">
    <property type="entry name" value="CMD"/>
    <property type="match status" value="1"/>
</dbReference>
<feature type="region of interest" description="Disordered" evidence="1">
    <location>
        <begin position="1"/>
        <end position="24"/>
    </location>
</feature>
<comment type="caution">
    <text evidence="3">The sequence shown here is derived from an EMBL/GenBank/DDBJ whole genome shotgun (WGS) entry which is preliminary data.</text>
</comment>
<gene>
    <name evidence="3" type="ORF">F9B16_10955</name>
</gene>
<dbReference type="PANTHER" id="PTHR34846:SF5">
    <property type="entry name" value="CARBOXYMUCONOLACTONE DECARBOXYLASE-LIKE DOMAIN-CONTAINING PROTEIN"/>
    <property type="match status" value="1"/>
</dbReference>
<organism evidence="3 4">
    <name type="scientific">Actinomadura montaniterrae</name>
    <dbReference type="NCBI Taxonomy" id="1803903"/>
    <lineage>
        <taxon>Bacteria</taxon>
        <taxon>Bacillati</taxon>
        <taxon>Actinomycetota</taxon>
        <taxon>Actinomycetes</taxon>
        <taxon>Streptosporangiales</taxon>
        <taxon>Thermomonosporaceae</taxon>
        <taxon>Actinomadura</taxon>
    </lineage>
</organism>
<evidence type="ECO:0000313" key="3">
    <source>
        <dbReference type="EMBL" id="KAB2384482.1"/>
    </source>
</evidence>
<proteinExistence type="predicted"/>
<accession>A0A6L3W1V4</accession>
<name>A0A6L3W1V4_9ACTN</name>
<feature type="domain" description="Carboxymuconolactone decarboxylase-like" evidence="2">
    <location>
        <begin position="57"/>
        <end position="111"/>
    </location>
</feature>
<dbReference type="RefSeq" id="WP_151539908.1">
    <property type="nucleotide sequence ID" value="NZ_WBMR01000022.1"/>
</dbReference>
<dbReference type="AlphaFoldDB" id="A0A6L3W1V4"/>
<dbReference type="OrthoDB" id="4704294at2"/>
<dbReference type="SUPFAM" id="SSF69118">
    <property type="entry name" value="AhpD-like"/>
    <property type="match status" value="1"/>
</dbReference>
<dbReference type="PANTHER" id="PTHR34846">
    <property type="entry name" value="4-CARBOXYMUCONOLACTONE DECARBOXYLASE FAMILY PROTEIN (AFU_ORTHOLOGUE AFUA_6G11590)"/>
    <property type="match status" value="1"/>
</dbReference>
<protein>
    <submittedName>
        <fullName evidence="3">Carboxymuconolactone decarboxylase family protein</fullName>
    </submittedName>
</protein>
<dbReference type="EMBL" id="WBMR01000022">
    <property type="protein sequence ID" value="KAB2384482.1"/>
    <property type="molecule type" value="Genomic_DNA"/>
</dbReference>
<dbReference type="Proteomes" id="UP000483004">
    <property type="component" value="Unassembled WGS sequence"/>
</dbReference>
<evidence type="ECO:0000259" key="2">
    <source>
        <dbReference type="Pfam" id="PF02627"/>
    </source>
</evidence>
<keyword evidence="4" id="KW-1185">Reference proteome</keyword>
<evidence type="ECO:0000313" key="4">
    <source>
        <dbReference type="Proteomes" id="UP000483004"/>
    </source>
</evidence>